<reference evidence="1 2" key="1">
    <citation type="submission" date="2009-01" db="EMBL/GenBank/DDBJ databases">
        <authorList>
            <person name="Fulton L."/>
            <person name="Clifton S."/>
            <person name="Fulton B."/>
            <person name="Xu J."/>
            <person name="Minx P."/>
            <person name="Pepin K.H."/>
            <person name="Johnson M."/>
            <person name="Bhonagiri V."/>
            <person name="Nash W.E."/>
            <person name="Mardis E.R."/>
            <person name="Wilson R.K."/>
        </authorList>
    </citation>
    <scope>NUCLEOTIDE SEQUENCE [LARGE SCALE GENOMIC DNA]</scope>
    <source>
        <strain evidence="1 2">DSM 5476</strain>
    </source>
</reference>
<dbReference type="STRING" id="537013.CLOSTMETH_01973"/>
<organism evidence="1 2">
    <name type="scientific">[Clostridium] methylpentosum DSM 5476</name>
    <dbReference type="NCBI Taxonomy" id="537013"/>
    <lineage>
        <taxon>Bacteria</taxon>
        <taxon>Bacillati</taxon>
        <taxon>Bacillota</taxon>
        <taxon>Clostridia</taxon>
        <taxon>Eubacteriales</taxon>
        <taxon>Oscillospiraceae</taxon>
        <taxon>Oscillospiraceae incertae sedis</taxon>
    </lineage>
</organism>
<proteinExistence type="predicted"/>
<accession>C0EDP5</accession>
<evidence type="ECO:0000313" key="2">
    <source>
        <dbReference type="Proteomes" id="UP000003340"/>
    </source>
</evidence>
<gene>
    <name evidence="1" type="ORF">CLOSTMETH_01973</name>
</gene>
<name>C0EDP5_9FIRM</name>
<evidence type="ECO:0000313" key="1">
    <source>
        <dbReference type="EMBL" id="EEG30392.1"/>
    </source>
</evidence>
<protein>
    <submittedName>
        <fullName evidence="1">Uncharacterized protein</fullName>
    </submittedName>
</protein>
<keyword evidence="2" id="KW-1185">Reference proteome</keyword>
<reference evidence="1 2" key="2">
    <citation type="submission" date="2009-02" db="EMBL/GenBank/DDBJ databases">
        <title>Draft genome sequence of Clostridium methylpentosum (DSM 5476).</title>
        <authorList>
            <person name="Sudarsanam P."/>
            <person name="Ley R."/>
            <person name="Guruge J."/>
            <person name="Turnbaugh P.J."/>
            <person name="Mahowald M."/>
            <person name="Liep D."/>
            <person name="Gordon J."/>
        </authorList>
    </citation>
    <scope>NUCLEOTIDE SEQUENCE [LARGE SCALE GENOMIC DNA]</scope>
    <source>
        <strain evidence="1 2">DSM 5476</strain>
    </source>
</reference>
<comment type="caution">
    <text evidence="1">The sequence shown here is derived from an EMBL/GenBank/DDBJ whole genome shotgun (WGS) entry which is preliminary data.</text>
</comment>
<dbReference type="HOGENOM" id="CLU_3182109_0_0_9"/>
<dbReference type="Proteomes" id="UP000003340">
    <property type="component" value="Unassembled WGS sequence"/>
</dbReference>
<dbReference type="EMBL" id="ACEC01000065">
    <property type="protein sequence ID" value="EEG30392.1"/>
    <property type="molecule type" value="Genomic_DNA"/>
</dbReference>
<sequence length="46" mass="5381">MLTKTKVQLIEPQLKFYFLADPEILPYTASPQQWLAVFCCFVFPNT</sequence>
<dbReference type="AlphaFoldDB" id="C0EDP5"/>